<gene>
    <name evidence="5" type="ORF">AWC35_09525</name>
</gene>
<dbReference type="PANTHER" id="PTHR43537:SF24">
    <property type="entry name" value="GLUCONATE OPERON TRANSCRIPTIONAL REPRESSOR"/>
    <property type="match status" value="1"/>
</dbReference>
<evidence type="ECO:0000313" key="5">
    <source>
        <dbReference type="EMBL" id="ATA19562.1"/>
    </source>
</evidence>
<dbReference type="PROSITE" id="PS50949">
    <property type="entry name" value="HTH_GNTR"/>
    <property type="match status" value="1"/>
</dbReference>
<dbReference type="InterPro" id="IPR000524">
    <property type="entry name" value="Tscrpt_reg_HTH_GntR"/>
</dbReference>
<dbReference type="PANTHER" id="PTHR43537">
    <property type="entry name" value="TRANSCRIPTIONAL REGULATOR, GNTR FAMILY"/>
    <property type="match status" value="1"/>
</dbReference>
<dbReference type="InterPro" id="IPR036390">
    <property type="entry name" value="WH_DNA-bd_sf"/>
</dbReference>
<protein>
    <submittedName>
        <fullName evidence="5">GntR family transcriptional regulator</fullName>
    </submittedName>
</protein>
<dbReference type="AlphaFoldDB" id="A0A250B0S6"/>
<accession>A0A250B0S6</accession>
<proteinExistence type="predicted"/>
<dbReference type="SMART" id="SM00345">
    <property type="entry name" value="HTH_GNTR"/>
    <property type="match status" value="1"/>
</dbReference>
<dbReference type="SUPFAM" id="SSF46785">
    <property type="entry name" value="Winged helix' DNA-binding domain"/>
    <property type="match status" value="1"/>
</dbReference>
<evidence type="ECO:0000256" key="1">
    <source>
        <dbReference type="ARBA" id="ARBA00023015"/>
    </source>
</evidence>
<organism evidence="5 6">
    <name type="scientific">Gibbsiella quercinecans</name>
    <dbReference type="NCBI Taxonomy" id="929813"/>
    <lineage>
        <taxon>Bacteria</taxon>
        <taxon>Pseudomonadati</taxon>
        <taxon>Pseudomonadota</taxon>
        <taxon>Gammaproteobacteria</taxon>
        <taxon>Enterobacterales</taxon>
        <taxon>Yersiniaceae</taxon>
        <taxon>Gibbsiella</taxon>
    </lineage>
</organism>
<dbReference type="EMBL" id="CP014136">
    <property type="protein sequence ID" value="ATA19562.1"/>
    <property type="molecule type" value="Genomic_DNA"/>
</dbReference>
<evidence type="ECO:0000313" key="6">
    <source>
        <dbReference type="Proteomes" id="UP000217182"/>
    </source>
</evidence>
<sequence length="230" mass="25951">MNMKTDANVLLSLTADDFSGSVAASAEDEAYRYLLDGICRGRLPQGARLIAEDIATELQMSRMPVRGAFKRLAAEHLLTLRPNRGAVVSGLNQAQMREVFEMRAVLEGLAARISAPLLTAKHIAHMHRLLSLMEDEPHDPYDWVNHHRVFHEFMCSFSQRPRLMRQISLLNSSIAPYMHLWRQQLSQPTDDRATHAALIDVLASRDPDAAERAIRQHVEETIPLLNSVLN</sequence>
<dbReference type="Pfam" id="PF00392">
    <property type="entry name" value="GntR"/>
    <property type="match status" value="1"/>
</dbReference>
<dbReference type="InterPro" id="IPR036388">
    <property type="entry name" value="WH-like_DNA-bd_sf"/>
</dbReference>
<name>A0A250B0S6_9GAMM</name>
<dbReference type="InterPro" id="IPR008920">
    <property type="entry name" value="TF_FadR/GntR_C"/>
</dbReference>
<dbReference type="Gene3D" id="1.20.120.530">
    <property type="entry name" value="GntR ligand-binding domain-like"/>
    <property type="match status" value="1"/>
</dbReference>
<dbReference type="GO" id="GO:0003677">
    <property type="term" value="F:DNA binding"/>
    <property type="evidence" value="ECO:0007669"/>
    <property type="project" value="UniProtKB-KW"/>
</dbReference>
<dbReference type="SMART" id="SM00895">
    <property type="entry name" value="FCD"/>
    <property type="match status" value="1"/>
</dbReference>
<dbReference type="Pfam" id="PF07729">
    <property type="entry name" value="FCD"/>
    <property type="match status" value="1"/>
</dbReference>
<evidence type="ECO:0000256" key="2">
    <source>
        <dbReference type="ARBA" id="ARBA00023125"/>
    </source>
</evidence>
<dbReference type="CDD" id="cd07377">
    <property type="entry name" value="WHTH_GntR"/>
    <property type="match status" value="1"/>
</dbReference>
<dbReference type="InterPro" id="IPR011711">
    <property type="entry name" value="GntR_C"/>
</dbReference>
<keyword evidence="2" id="KW-0238">DNA-binding</keyword>
<evidence type="ECO:0000259" key="4">
    <source>
        <dbReference type="PROSITE" id="PS50949"/>
    </source>
</evidence>
<keyword evidence="1" id="KW-0805">Transcription regulation</keyword>
<keyword evidence="3" id="KW-0804">Transcription</keyword>
<dbReference type="Gene3D" id="1.10.10.10">
    <property type="entry name" value="Winged helix-like DNA-binding domain superfamily/Winged helix DNA-binding domain"/>
    <property type="match status" value="1"/>
</dbReference>
<feature type="domain" description="HTH gntR-type" evidence="4">
    <location>
        <begin position="24"/>
        <end position="91"/>
    </location>
</feature>
<evidence type="ECO:0000256" key="3">
    <source>
        <dbReference type="ARBA" id="ARBA00023163"/>
    </source>
</evidence>
<dbReference type="Proteomes" id="UP000217182">
    <property type="component" value="Chromosome"/>
</dbReference>
<dbReference type="KEGG" id="gqu:AWC35_09525"/>
<keyword evidence="6" id="KW-1185">Reference proteome</keyword>
<reference evidence="5 6" key="1">
    <citation type="submission" date="2016-01" db="EMBL/GenBank/DDBJ databases">
        <authorList>
            <person name="Oliw E.H."/>
        </authorList>
    </citation>
    <scope>NUCLEOTIDE SEQUENCE [LARGE SCALE GENOMIC DNA]</scope>
    <source>
        <strain evidence="5 6">FRB97</strain>
    </source>
</reference>
<dbReference type="SUPFAM" id="SSF48008">
    <property type="entry name" value="GntR ligand-binding domain-like"/>
    <property type="match status" value="1"/>
</dbReference>
<dbReference type="GO" id="GO:0003700">
    <property type="term" value="F:DNA-binding transcription factor activity"/>
    <property type="evidence" value="ECO:0007669"/>
    <property type="project" value="InterPro"/>
</dbReference>